<dbReference type="SUPFAM" id="SSF50978">
    <property type="entry name" value="WD40 repeat-like"/>
    <property type="match status" value="1"/>
</dbReference>
<organism evidence="5 6">
    <name type="scientific">Gracilariopsis chorda</name>
    <dbReference type="NCBI Taxonomy" id="448386"/>
    <lineage>
        <taxon>Eukaryota</taxon>
        <taxon>Rhodophyta</taxon>
        <taxon>Florideophyceae</taxon>
        <taxon>Rhodymeniophycidae</taxon>
        <taxon>Gracilariales</taxon>
        <taxon>Gracilariaceae</taxon>
        <taxon>Gracilariopsis</taxon>
    </lineage>
</organism>
<keyword evidence="1 3" id="KW-0853">WD repeat</keyword>
<dbReference type="AlphaFoldDB" id="A0A2V3IV64"/>
<dbReference type="InterPro" id="IPR036322">
    <property type="entry name" value="WD40_repeat_dom_sf"/>
</dbReference>
<dbReference type="InterPro" id="IPR015943">
    <property type="entry name" value="WD40/YVTN_repeat-like_dom_sf"/>
</dbReference>
<evidence type="ECO:0000256" key="1">
    <source>
        <dbReference type="ARBA" id="ARBA00022574"/>
    </source>
</evidence>
<dbReference type="OrthoDB" id="3556at2759"/>
<dbReference type="PANTHER" id="PTHR19848">
    <property type="entry name" value="WD40 REPEAT PROTEIN"/>
    <property type="match status" value="1"/>
</dbReference>
<evidence type="ECO:0000256" key="4">
    <source>
        <dbReference type="SAM" id="MobiDB-lite"/>
    </source>
</evidence>
<comment type="caution">
    <text evidence="5">The sequence shown here is derived from an EMBL/GenBank/DDBJ whole genome shotgun (WGS) entry which is preliminary data.</text>
</comment>
<dbReference type="PANTHER" id="PTHR19848:SF8">
    <property type="entry name" value="F-BOX AND WD REPEAT DOMAIN CONTAINING 7"/>
    <property type="match status" value="1"/>
</dbReference>
<dbReference type="SMART" id="SM00320">
    <property type="entry name" value="WD40"/>
    <property type="match status" value="5"/>
</dbReference>
<keyword evidence="2" id="KW-0677">Repeat</keyword>
<keyword evidence="5" id="KW-0418">Kinase</keyword>
<feature type="compositionally biased region" description="Polar residues" evidence="4">
    <location>
        <begin position="24"/>
        <end position="35"/>
    </location>
</feature>
<evidence type="ECO:0000313" key="6">
    <source>
        <dbReference type="Proteomes" id="UP000247409"/>
    </source>
</evidence>
<reference evidence="5 6" key="1">
    <citation type="journal article" date="2018" name="Mol. Biol. Evol.">
        <title>Analysis of the draft genome of the red seaweed Gracilariopsis chorda provides insights into genome size evolution in Rhodophyta.</title>
        <authorList>
            <person name="Lee J."/>
            <person name="Yang E.C."/>
            <person name="Graf L."/>
            <person name="Yang J.H."/>
            <person name="Qiu H."/>
            <person name="Zel Zion U."/>
            <person name="Chan C.X."/>
            <person name="Stephens T.G."/>
            <person name="Weber A.P.M."/>
            <person name="Boo G.H."/>
            <person name="Boo S.M."/>
            <person name="Kim K.M."/>
            <person name="Shin Y."/>
            <person name="Jung M."/>
            <person name="Lee S.J."/>
            <person name="Yim H.S."/>
            <person name="Lee J.H."/>
            <person name="Bhattacharya D."/>
            <person name="Yoon H.S."/>
        </authorList>
    </citation>
    <scope>NUCLEOTIDE SEQUENCE [LARGE SCALE GENOMIC DNA]</scope>
    <source>
        <strain evidence="5 6">SKKU-2015</strain>
        <tissue evidence="5">Whole body</tissue>
    </source>
</reference>
<feature type="repeat" description="WD" evidence="3">
    <location>
        <begin position="269"/>
        <end position="310"/>
    </location>
</feature>
<protein>
    <submittedName>
        <fullName evidence="5">Putative serine/threonine-protein kinase PkwA</fullName>
    </submittedName>
</protein>
<dbReference type="Proteomes" id="UP000247409">
    <property type="component" value="Unassembled WGS sequence"/>
</dbReference>
<evidence type="ECO:0000256" key="3">
    <source>
        <dbReference type="PROSITE-ProRule" id="PRU00221"/>
    </source>
</evidence>
<proteinExistence type="predicted"/>
<keyword evidence="6" id="KW-1185">Reference proteome</keyword>
<feature type="region of interest" description="Disordered" evidence="4">
    <location>
        <begin position="1"/>
        <end position="47"/>
    </location>
</feature>
<dbReference type="PROSITE" id="PS50082">
    <property type="entry name" value="WD_REPEATS_2"/>
    <property type="match status" value="2"/>
</dbReference>
<gene>
    <name evidence="5" type="ORF">BWQ96_04186</name>
</gene>
<accession>A0A2V3IV64</accession>
<dbReference type="Pfam" id="PF00400">
    <property type="entry name" value="WD40"/>
    <property type="match status" value="1"/>
</dbReference>
<keyword evidence="5" id="KW-0808">Transferase</keyword>
<feature type="repeat" description="WD" evidence="3">
    <location>
        <begin position="187"/>
        <end position="228"/>
    </location>
</feature>
<evidence type="ECO:0000313" key="5">
    <source>
        <dbReference type="EMBL" id="PXF46011.1"/>
    </source>
</evidence>
<dbReference type="Gene3D" id="2.130.10.10">
    <property type="entry name" value="YVTN repeat-like/Quinoprotein amine dehydrogenase"/>
    <property type="match status" value="2"/>
</dbReference>
<evidence type="ECO:0000256" key="2">
    <source>
        <dbReference type="ARBA" id="ARBA00022737"/>
    </source>
</evidence>
<name>A0A2V3IV64_9FLOR</name>
<dbReference type="InterPro" id="IPR001680">
    <property type="entry name" value="WD40_rpt"/>
</dbReference>
<dbReference type="GO" id="GO:0016301">
    <property type="term" value="F:kinase activity"/>
    <property type="evidence" value="ECO:0007669"/>
    <property type="project" value="UniProtKB-KW"/>
</dbReference>
<sequence>MIAFIRLPLPSSSQASSRKKPPLTCSSKPPGQSSDCQDHGDSHPNEPSWELLQNRISTLREREVSRNRTIAHNWRTGKYRASIIASVSNDFVRKLAFRGDFMVLGTASGSVVFSDLVSGLRVCSPKVHAGQVTAIDYRDGYFATAGSVDKQVFVWPSPQYEKRSFWAKRVVRKMDVEGELPPPRLQIGGHGDYITSLQIHAETGRLYSASADGTVRVTQLDTGETLQVIRVGDPIYSMVLTKKGYLLLGCASGKVQAYQAEEGLYLLSIHCHTAHTTAIDYEEETELLATGDASGHLDIWSLRNSSHIASLNRHHAAVMSLQMDGAKIVTASRDGCVAVHPIDDVENSYAICGFTRYLGAVAFDETRLIADGTNDVIVCHRFDIDEQPSPKHLDGT</sequence>
<dbReference type="STRING" id="448386.A0A2V3IV64"/>
<dbReference type="EMBL" id="NBIV01000046">
    <property type="protein sequence ID" value="PXF46011.1"/>
    <property type="molecule type" value="Genomic_DNA"/>
</dbReference>